<dbReference type="RefSeq" id="WP_035541054.1">
    <property type="nucleotide sequence ID" value="NZ_ARYL01000039.1"/>
</dbReference>
<feature type="domain" description="FAD dependent oxidoreductase" evidence="2">
    <location>
        <begin position="5"/>
        <end position="37"/>
    </location>
</feature>
<dbReference type="SUPFAM" id="SSF51905">
    <property type="entry name" value="FAD/NAD(P)-binding domain"/>
    <property type="match status" value="1"/>
</dbReference>
<evidence type="ECO:0000256" key="1">
    <source>
        <dbReference type="ARBA" id="ARBA00023002"/>
    </source>
</evidence>
<comment type="caution">
    <text evidence="3">The sequence shown here is derived from an EMBL/GenBank/DDBJ whole genome shotgun (WGS) entry which is preliminary data.</text>
</comment>
<dbReference type="PATRIC" id="fig|1280953.3.peg.3546"/>
<dbReference type="Pfam" id="PF01266">
    <property type="entry name" value="DAO"/>
    <property type="match status" value="1"/>
</dbReference>
<gene>
    <name evidence="3" type="ORF">HOC_17716</name>
</gene>
<evidence type="ECO:0000259" key="2">
    <source>
        <dbReference type="Pfam" id="PF01266"/>
    </source>
</evidence>
<name>A0A059G3G2_9PROT</name>
<dbReference type="OrthoDB" id="9805337at2"/>
<organism evidence="3 4">
    <name type="scientific">Hyphomonas oceanitis SCH89</name>
    <dbReference type="NCBI Taxonomy" id="1280953"/>
    <lineage>
        <taxon>Bacteria</taxon>
        <taxon>Pseudomonadati</taxon>
        <taxon>Pseudomonadota</taxon>
        <taxon>Alphaproteobacteria</taxon>
        <taxon>Hyphomonadales</taxon>
        <taxon>Hyphomonadaceae</taxon>
        <taxon>Hyphomonas</taxon>
    </lineage>
</organism>
<dbReference type="InterPro" id="IPR006076">
    <property type="entry name" value="FAD-dep_OxRdtase"/>
</dbReference>
<dbReference type="GO" id="GO:0016491">
    <property type="term" value="F:oxidoreductase activity"/>
    <property type="evidence" value="ECO:0007669"/>
    <property type="project" value="UniProtKB-KW"/>
</dbReference>
<sequence>MTESVLIIGAGIGGLCTALALAPTGREITLIERDAPPPGDDPDTVFHEWKHTGVGHLRQSHAFLARLRSIIKRDHPRLMQELLDLGVRELTFDAMLSDLQRDDYSPEPSDAELTIITSRRTTLELAMRRYVGSLDNVTIRSGFLVRRLITDKGEDGVLNVRGLIGDSDGEETSATADIIVDASGKNGFTIDQLKADGVDFPEEAESAGILYFTRHYRLKPGKDEPSRIDNPPPSGDLGFLKFGVFPGDNGCFSITMAVPEVEMELRKAILNPDVFHAMTLLLPGLAPWTESERSDPVGRVHGMGDLISRWRDLVVDGKPLTRHYFALGDTLIRTNPLYGRGCSFAAVSGQVLREILDETSDPDARSVAFHQRLLTELKPYYLNQRAQDRAAIKRARQALTPDYKPGLRARLMQGFFDDGVRIALRYDTRLLRDAMRGFHMLEHPNKWLGKPANLAKVLYYWARGPKRNAAAYPPKAGPERNEMIKALSLDYQADIDRIAQGA</sequence>
<reference evidence="3 4" key="1">
    <citation type="journal article" date="2014" name="Antonie Van Leeuwenhoek">
        <title>Hyphomonas beringensis sp. nov. and Hyphomonas chukchiensis sp. nov., isolated from surface seawater of the Bering Sea and Chukchi Sea.</title>
        <authorList>
            <person name="Li C."/>
            <person name="Lai Q."/>
            <person name="Li G."/>
            <person name="Dong C."/>
            <person name="Wang J."/>
            <person name="Liao Y."/>
            <person name="Shao Z."/>
        </authorList>
    </citation>
    <scope>NUCLEOTIDE SEQUENCE [LARGE SCALE GENOMIC DNA]</scope>
    <source>
        <strain evidence="3 4">SCH89</strain>
    </source>
</reference>
<keyword evidence="1" id="KW-0560">Oxidoreductase</keyword>
<dbReference type="EMBL" id="ARYL01000039">
    <property type="protein sequence ID" value="KDA01013.1"/>
    <property type="molecule type" value="Genomic_DNA"/>
</dbReference>
<dbReference type="eggNOG" id="COG0644">
    <property type="taxonomic scope" value="Bacteria"/>
</dbReference>
<dbReference type="InterPro" id="IPR036188">
    <property type="entry name" value="FAD/NAD-bd_sf"/>
</dbReference>
<proteinExistence type="predicted"/>
<dbReference type="Proteomes" id="UP000024942">
    <property type="component" value="Unassembled WGS sequence"/>
</dbReference>
<accession>A0A059G3G2</accession>
<evidence type="ECO:0000313" key="3">
    <source>
        <dbReference type="EMBL" id="KDA01013.1"/>
    </source>
</evidence>
<dbReference type="Gene3D" id="3.50.50.60">
    <property type="entry name" value="FAD/NAD(P)-binding domain"/>
    <property type="match status" value="1"/>
</dbReference>
<dbReference type="AlphaFoldDB" id="A0A059G3G2"/>
<dbReference type="PANTHER" id="PTHR43422:SF3">
    <property type="entry name" value="THIAMINE THIAZOLE SYNTHASE"/>
    <property type="match status" value="1"/>
</dbReference>
<dbReference type="PANTHER" id="PTHR43422">
    <property type="entry name" value="THIAMINE THIAZOLE SYNTHASE"/>
    <property type="match status" value="1"/>
</dbReference>
<dbReference type="STRING" id="1280953.HOC_17716"/>
<evidence type="ECO:0000313" key="4">
    <source>
        <dbReference type="Proteomes" id="UP000024942"/>
    </source>
</evidence>
<protein>
    <recommendedName>
        <fullName evidence="2">FAD dependent oxidoreductase domain-containing protein</fullName>
    </recommendedName>
</protein>
<keyword evidence="4" id="KW-1185">Reference proteome</keyword>